<feature type="transmembrane region" description="Helical" evidence="9">
    <location>
        <begin position="123"/>
        <end position="147"/>
    </location>
</feature>
<gene>
    <name evidence="10" type="ORF">EUX98_g6353</name>
</gene>
<dbReference type="GO" id="GO:0004338">
    <property type="term" value="F:glucan exo-1,3-beta-glucosidase activity"/>
    <property type="evidence" value="ECO:0007669"/>
    <property type="project" value="UniProtKB-EC"/>
</dbReference>
<evidence type="ECO:0000313" key="10">
    <source>
        <dbReference type="EMBL" id="THH27838.1"/>
    </source>
</evidence>
<dbReference type="Gene3D" id="3.20.20.80">
    <property type="entry name" value="Glycosidases"/>
    <property type="match status" value="1"/>
</dbReference>
<evidence type="ECO:0000256" key="2">
    <source>
        <dbReference type="ARBA" id="ARBA00022801"/>
    </source>
</evidence>
<sequence length="792" mass="84077">MADSSDPFLQPPTRPLTTTSSNENFNPGDAFIPPNALFSRNSAYGIQPSLHSTPRQSAVGDLNTNSYYDSPVASNSNNNIPLLDREGGHGTPAVDGNKEYDSYADRPAAAYRAPKKSLVKRPLFWLGLIALVIVVAVAVVLPVYFVVIKPKHNNTAASGASSNGGGTTTPGNSSTSGGKGSGQSVLITGGDGSTITTEDGSTFTYQNSFGGFWYEDPANPYTDNAQCNSWTPALNETWQWGVNRVYGVNLGGLFVLEPFISPSLFQAFPGVPDEWTLSQTLSTLPTGNNLTAAMEDHYNTFITEEDIAAIAGAGLNWIRLPVPFWAISAWSNVGEDPSGNPVAEPFAAGVCWKYILRVFRWARKYGLRISLDLHTAPGSQNGYNHSGKIGQVNFMSGPMGVANAQRMLDYIRIYTEFVSQPEYQHVVPVFGIINEALVSTIGKDQMSAFYFQAHNMIRSITGVGAGKGPYIAMHDGFQGPAAWAGFLPGSDRIILDTHPYFAFDGQPNDEPTNTPASGDPSGFGGPWPLQACNSWGASLNTSRSQFGVTFAGEFSNGINDCGLYINGITNGHSSTANCTFWSDASQWDDDTKQGLLNFALASMDALGDWFFWTWKIGNSTAGIVEAPLWSYSLGLANGWMPTDPRQSVGKCVALGANLSPFDGTFLPYETGGAGAGTIAATASAQFGTFPPATLKGMSVSASLLPTYTATASLITLSPDTAAPTGAAVQLGDGWFDAADQTPMVTSVAGCVYPDAWSAAALPVPTQCTGNAARGMKNLRIPKPTITGKPHRS</sequence>
<evidence type="ECO:0000256" key="4">
    <source>
        <dbReference type="ARBA" id="ARBA00023295"/>
    </source>
</evidence>
<evidence type="ECO:0000313" key="11">
    <source>
        <dbReference type="Proteomes" id="UP000308730"/>
    </source>
</evidence>
<dbReference type="PANTHER" id="PTHR31297:SF34">
    <property type="entry name" value="GLUCAN 1,3-BETA-GLUCOSIDASE 2"/>
    <property type="match status" value="1"/>
</dbReference>
<dbReference type="EC" id="3.2.1.58" evidence="7"/>
<comment type="catalytic activity">
    <reaction evidence="6">
        <text>Successive hydrolysis of beta-D-glucose units from the non-reducing ends of (1-&gt;3)-beta-D-glucans, releasing alpha-glucose.</text>
        <dbReference type="EC" id="3.2.1.58"/>
    </reaction>
</comment>
<evidence type="ECO:0000256" key="7">
    <source>
        <dbReference type="ARBA" id="ARBA00038929"/>
    </source>
</evidence>
<keyword evidence="4" id="KW-0326">Glycosidase</keyword>
<feature type="compositionally biased region" description="Polar residues" evidence="8">
    <location>
        <begin position="15"/>
        <end position="25"/>
    </location>
</feature>
<dbReference type="GO" id="GO:0009986">
    <property type="term" value="C:cell surface"/>
    <property type="evidence" value="ECO:0007669"/>
    <property type="project" value="TreeGrafter"/>
</dbReference>
<keyword evidence="9" id="KW-1133">Transmembrane helix</keyword>
<dbReference type="OrthoDB" id="62120at2759"/>
<evidence type="ECO:0000256" key="5">
    <source>
        <dbReference type="ARBA" id="ARBA00023316"/>
    </source>
</evidence>
<dbReference type="SUPFAM" id="SSF51445">
    <property type="entry name" value="(Trans)glycosidases"/>
    <property type="match status" value="1"/>
</dbReference>
<keyword evidence="11" id="KW-1185">Reference proteome</keyword>
<feature type="region of interest" description="Disordered" evidence="8">
    <location>
        <begin position="1"/>
        <end position="32"/>
    </location>
</feature>
<evidence type="ECO:0000256" key="6">
    <source>
        <dbReference type="ARBA" id="ARBA00036824"/>
    </source>
</evidence>
<protein>
    <recommendedName>
        <fullName evidence="7">glucan 1,3-beta-glucosidase</fullName>
        <ecNumber evidence="7">3.2.1.58</ecNumber>
    </recommendedName>
</protein>
<keyword evidence="5" id="KW-0961">Cell wall biogenesis/degradation</keyword>
<evidence type="ECO:0000256" key="1">
    <source>
        <dbReference type="ARBA" id="ARBA00005641"/>
    </source>
</evidence>
<dbReference type="Proteomes" id="UP000308730">
    <property type="component" value="Unassembled WGS sequence"/>
</dbReference>
<keyword evidence="9" id="KW-0812">Transmembrane</keyword>
<dbReference type="InterPro" id="IPR017853">
    <property type="entry name" value="GH"/>
</dbReference>
<name>A0A4S4MRC7_9APHY</name>
<feature type="region of interest" description="Disordered" evidence="8">
    <location>
        <begin position="155"/>
        <end position="199"/>
    </location>
</feature>
<dbReference type="GO" id="GO:0005576">
    <property type="term" value="C:extracellular region"/>
    <property type="evidence" value="ECO:0007669"/>
    <property type="project" value="TreeGrafter"/>
</dbReference>
<keyword evidence="9" id="KW-0472">Membrane</keyword>
<reference evidence="10 11" key="1">
    <citation type="submission" date="2019-02" db="EMBL/GenBank/DDBJ databases">
        <title>Genome sequencing of the rare red list fungi Antrodiella citrinella (Flaviporus citrinellus).</title>
        <authorList>
            <person name="Buettner E."/>
            <person name="Kellner H."/>
        </authorList>
    </citation>
    <scope>NUCLEOTIDE SEQUENCE [LARGE SCALE GENOMIC DNA]</scope>
    <source>
        <strain evidence="10 11">DSM 108506</strain>
    </source>
</reference>
<keyword evidence="3" id="KW-0325">Glycoprotein</keyword>
<feature type="region of interest" description="Disordered" evidence="8">
    <location>
        <begin position="504"/>
        <end position="523"/>
    </location>
</feature>
<evidence type="ECO:0000256" key="9">
    <source>
        <dbReference type="SAM" id="Phobius"/>
    </source>
</evidence>
<comment type="similarity">
    <text evidence="1">Belongs to the glycosyl hydrolase 5 (cellulase A) family.</text>
</comment>
<proteinExistence type="inferred from homology"/>
<dbReference type="GO" id="GO:0009251">
    <property type="term" value="P:glucan catabolic process"/>
    <property type="evidence" value="ECO:0007669"/>
    <property type="project" value="TreeGrafter"/>
</dbReference>
<dbReference type="GO" id="GO:0071555">
    <property type="term" value="P:cell wall organization"/>
    <property type="evidence" value="ECO:0007669"/>
    <property type="project" value="UniProtKB-KW"/>
</dbReference>
<dbReference type="AlphaFoldDB" id="A0A4S4MRC7"/>
<accession>A0A4S4MRC7</accession>
<comment type="caution">
    <text evidence="10">The sequence shown here is derived from an EMBL/GenBank/DDBJ whole genome shotgun (WGS) entry which is preliminary data.</text>
</comment>
<dbReference type="InterPro" id="IPR050386">
    <property type="entry name" value="Glycosyl_hydrolase_5"/>
</dbReference>
<dbReference type="PANTHER" id="PTHR31297">
    <property type="entry name" value="GLUCAN ENDO-1,6-BETA-GLUCOSIDASE B"/>
    <property type="match status" value="1"/>
</dbReference>
<organism evidence="10 11">
    <name type="scientific">Antrodiella citrinella</name>
    <dbReference type="NCBI Taxonomy" id="2447956"/>
    <lineage>
        <taxon>Eukaryota</taxon>
        <taxon>Fungi</taxon>
        <taxon>Dikarya</taxon>
        <taxon>Basidiomycota</taxon>
        <taxon>Agaricomycotina</taxon>
        <taxon>Agaricomycetes</taxon>
        <taxon>Polyporales</taxon>
        <taxon>Steccherinaceae</taxon>
        <taxon>Antrodiella</taxon>
    </lineage>
</organism>
<keyword evidence="2" id="KW-0378">Hydrolase</keyword>
<dbReference type="EMBL" id="SGPM01000221">
    <property type="protein sequence ID" value="THH27838.1"/>
    <property type="molecule type" value="Genomic_DNA"/>
</dbReference>
<evidence type="ECO:0000256" key="3">
    <source>
        <dbReference type="ARBA" id="ARBA00023180"/>
    </source>
</evidence>
<evidence type="ECO:0000256" key="8">
    <source>
        <dbReference type="SAM" id="MobiDB-lite"/>
    </source>
</evidence>